<dbReference type="PANTHER" id="PTHR11037:SF21">
    <property type="entry name" value="GEMINI, ISOFORM C"/>
    <property type="match status" value="1"/>
</dbReference>
<reference evidence="5 6" key="1">
    <citation type="journal article" date="2013" name="Nat. Genet.">
        <title>The genome of the hydatid tapeworm Echinococcus granulosus.</title>
        <authorList>
            <person name="Zheng H."/>
            <person name="Zhang W."/>
            <person name="Zhang L."/>
            <person name="Zhang Z."/>
            <person name="Li J."/>
            <person name="Lu G."/>
            <person name="Zhu Y."/>
            <person name="Wang Y."/>
            <person name="Huang Y."/>
            <person name="Liu J."/>
            <person name="Kang H."/>
            <person name="Chen J."/>
            <person name="Wang L."/>
            <person name="Chen A."/>
            <person name="Yu S."/>
            <person name="Gao Z."/>
            <person name="Jin L."/>
            <person name="Gu W."/>
            <person name="Wang Z."/>
            <person name="Zhao L."/>
            <person name="Shi B."/>
            <person name="Wen H."/>
            <person name="Lin R."/>
            <person name="Jones M.K."/>
            <person name="Brejova B."/>
            <person name="Vinar T."/>
            <person name="Zhao G."/>
            <person name="McManus D.P."/>
            <person name="Chen Z."/>
            <person name="Zhou Y."/>
            <person name="Wang S."/>
        </authorList>
    </citation>
    <scope>NUCLEOTIDE SEQUENCE [LARGE SCALE GENOMIC DNA]</scope>
</reference>
<evidence type="ECO:0000256" key="2">
    <source>
        <dbReference type="PROSITE-ProRule" id="PRU01313"/>
    </source>
</evidence>
<keyword evidence="6" id="KW-1185">Reference proteome</keyword>
<dbReference type="AlphaFoldDB" id="W6V8Y8"/>
<evidence type="ECO:0000256" key="3">
    <source>
        <dbReference type="SAM" id="MobiDB-lite"/>
    </source>
</evidence>
<sequence>MDSESTFDFLIREPSSEIDSTLLSLNSDISDTMFNMSDALSALPSELQILESENDAQACKRKSEDISYSYATPLTIELKASTSPATLLSEDSLTYLNQDQPYTIEISDAYGEKPCLIKSVVRICFYQERLQVNEARHLAFWQTHHQGERMLDLDVDGCFNFQEVYADPDNLNAVVCVWHSSAPCRLSFKAHCVSTEFTAKKHGGEKGVPFRIQVDSFRECDNFHIYSAACQVKVFKPKGADRKNRTDREKIDKRTKIERQQYRSAAPTTFLEEVAYCPMSRLALNDPAPSATTEHSVLAALEDFLSSGTQRQQPPPLQPPPLSTLQQGVATVDATSVNPLCSSLLMQCKRSAQDGGGLDASLCETNPMGRKTTRHAAASVPFLPPPVKNGRLFGQDASRDCFRNSPVAVPEVSVDALPLSQCEISEHVPASSFQPIVAFPTPTTATSANASRDVFKHPQIQSPFSSVSSQKRSTTPGDEVPCPGTCSCCGRACSAATTSTGLNSEVSLEWSVKRLRRKRQSMMNLRHTQRFSCATPARQRQTMIPCVPFTTSDYSSYTLDDDNETAVAQRRPSTSSETSQPIPSDKSSKPPSQTKSEAEAEEDEEEEEEAVVVVAGEEDVGEDGDDESEGGTANSHSPPVLPSELSSSVPAIVTTAAAAITPSMGLRTPRTSVMSSTRRVRASFRADMSRAAVSNWLRASGFGSLRSKFAKFTGADMLRLNRRDLVLLCGTIEGIRLSNAILQKPPRATCTIFVRKDSELVFQAIYLYQQTEAELRIRLTSYLKLTNTPQNIVVVLKKSPNFDVAVNDEVTLIFVHTTLVVAYFEDQSCFSVCVSGLNAEEVTISMQKL</sequence>
<dbReference type="Gene3D" id="1.10.150.50">
    <property type="entry name" value="Transcription Factor, Ets-1"/>
    <property type="match status" value="1"/>
</dbReference>
<dbReference type="GO" id="GO:0000978">
    <property type="term" value="F:RNA polymerase II cis-regulatory region sequence-specific DNA binding"/>
    <property type="evidence" value="ECO:0007669"/>
    <property type="project" value="TreeGrafter"/>
</dbReference>
<feature type="compositionally biased region" description="Low complexity" evidence="3">
    <location>
        <begin position="579"/>
        <end position="595"/>
    </location>
</feature>
<keyword evidence="2" id="KW-0238">DNA-binding</keyword>
<dbReference type="Pfam" id="PF18016">
    <property type="entry name" value="SAM_3"/>
    <property type="match status" value="1"/>
</dbReference>
<dbReference type="GO" id="GO:0005634">
    <property type="term" value="C:nucleus"/>
    <property type="evidence" value="ECO:0007669"/>
    <property type="project" value="UniProtKB-SubCell"/>
</dbReference>
<dbReference type="Pfam" id="PF04516">
    <property type="entry name" value="CP2"/>
    <property type="match status" value="1"/>
</dbReference>
<keyword evidence="2" id="KW-0539">Nucleus</keyword>
<evidence type="ECO:0000313" key="6">
    <source>
        <dbReference type="Proteomes" id="UP000019149"/>
    </source>
</evidence>
<dbReference type="InterPro" id="IPR007604">
    <property type="entry name" value="CP2"/>
</dbReference>
<feature type="compositionally biased region" description="Low complexity" evidence="3">
    <location>
        <begin position="635"/>
        <end position="645"/>
    </location>
</feature>
<comment type="subcellular location">
    <subcellularLocation>
        <location evidence="2">Nucleus</location>
    </subcellularLocation>
</comment>
<feature type="domain" description="Grh/CP2 DB" evidence="4">
    <location>
        <begin position="69"/>
        <end position="296"/>
    </location>
</feature>
<dbReference type="GeneID" id="36337808"/>
<dbReference type="InterPro" id="IPR041418">
    <property type="entry name" value="SAM_3"/>
</dbReference>
<dbReference type="STRING" id="6210.W6V8Y8"/>
<organism evidence="5 6">
    <name type="scientific">Echinococcus granulosus</name>
    <name type="common">Hydatid tapeworm</name>
    <dbReference type="NCBI Taxonomy" id="6210"/>
    <lineage>
        <taxon>Eukaryota</taxon>
        <taxon>Metazoa</taxon>
        <taxon>Spiralia</taxon>
        <taxon>Lophotrochozoa</taxon>
        <taxon>Platyhelminthes</taxon>
        <taxon>Cestoda</taxon>
        <taxon>Eucestoda</taxon>
        <taxon>Cyclophyllidea</taxon>
        <taxon>Taeniidae</taxon>
        <taxon>Echinococcus</taxon>
        <taxon>Echinococcus granulosus group</taxon>
    </lineage>
</organism>
<dbReference type="KEGG" id="egl:EGR_02093"/>
<dbReference type="EMBL" id="APAU02000009">
    <property type="protein sequence ID" value="EUB62999.1"/>
    <property type="molecule type" value="Genomic_DNA"/>
</dbReference>
<dbReference type="PANTHER" id="PTHR11037">
    <property type="entry name" value="TRANSCRIPTION FACTOR CP2"/>
    <property type="match status" value="1"/>
</dbReference>
<comment type="similarity">
    <text evidence="1">Belongs to the grh/CP2 family. CP2 subfamily.</text>
</comment>
<dbReference type="OrthoDB" id="9996779at2759"/>
<dbReference type="RefSeq" id="XP_024354195.1">
    <property type="nucleotide sequence ID" value="XM_024491342.1"/>
</dbReference>
<evidence type="ECO:0000259" key="4">
    <source>
        <dbReference type="PROSITE" id="PS51968"/>
    </source>
</evidence>
<accession>W6V8Y8</accession>
<dbReference type="GO" id="GO:0001228">
    <property type="term" value="F:DNA-binding transcription activator activity, RNA polymerase II-specific"/>
    <property type="evidence" value="ECO:0007669"/>
    <property type="project" value="TreeGrafter"/>
</dbReference>
<dbReference type="InterPro" id="IPR013761">
    <property type="entry name" value="SAM/pointed_sf"/>
</dbReference>
<dbReference type="InterPro" id="IPR040167">
    <property type="entry name" value="TF_CP2-like"/>
</dbReference>
<dbReference type="CTD" id="36337808"/>
<protein>
    <submittedName>
        <fullName evidence="5">Transcription factor CP2</fullName>
    </submittedName>
</protein>
<comment type="caution">
    <text evidence="5">The sequence shown here is derived from an EMBL/GenBank/DDBJ whole genome shotgun (WGS) entry which is preliminary data.</text>
</comment>
<dbReference type="Proteomes" id="UP000019149">
    <property type="component" value="Unassembled WGS sequence"/>
</dbReference>
<name>W6V8Y8_ECHGR</name>
<evidence type="ECO:0000256" key="1">
    <source>
        <dbReference type="ARBA" id="ARBA00010852"/>
    </source>
</evidence>
<dbReference type="PROSITE" id="PS51968">
    <property type="entry name" value="GRH_CP2_DB"/>
    <property type="match status" value="1"/>
</dbReference>
<feature type="compositionally biased region" description="Acidic residues" evidence="3">
    <location>
        <begin position="599"/>
        <end position="629"/>
    </location>
</feature>
<proteinExistence type="inferred from homology"/>
<feature type="region of interest" description="Disordered" evidence="3">
    <location>
        <begin position="563"/>
        <end position="645"/>
    </location>
</feature>
<gene>
    <name evidence="5" type="ORF">EGR_02093</name>
</gene>
<dbReference type="OMA" id="HIYSAAC"/>
<evidence type="ECO:0000313" key="5">
    <source>
        <dbReference type="EMBL" id="EUB62999.1"/>
    </source>
</evidence>